<proteinExistence type="predicted"/>
<dbReference type="InterPro" id="IPR011050">
    <property type="entry name" value="Pectin_lyase_fold/virulence"/>
</dbReference>
<comment type="caution">
    <text evidence="1">The sequence shown here is derived from an EMBL/GenBank/DDBJ whole genome shotgun (WGS) entry which is preliminary data.</text>
</comment>
<dbReference type="NCBIfam" id="NF041518">
    <property type="entry name" value="choice_anch_Q"/>
    <property type="match status" value="1"/>
</dbReference>
<keyword evidence="2" id="KW-1185">Reference proteome</keyword>
<dbReference type="InterPro" id="IPR012334">
    <property type="entry name" value="Pectin_lyas_fold"/>
</dbReference>
<accession>A0A8J3INY3</accession>
<dbReference type="SUPFAM" id="SSF51126">
    <property type="entry name" value="Pectin lyase-like"/>
    <property type="match status" value="1"/>
</dbReference>
<evidence type="ECO:0000313" key="1">
    <source>
        <dbReference type="EMBL" id="GHO95825.1"/>
    </source>
</evidence>
<protein>
    <recommendedName>
        <fullName evidence="3">Right handed beta helix domain-containing protein</fullName>
    </recommendedName>
</protein>
<gene>
    <name evidence="1" type="ORF">KSF_058730</name>
</gene>
<evidence type="ECO:0008006" key="3">
    <source>
        <dbReference type="Google" id="ProtNLM"/>
    </source>
</evidence>
<dbReference type="InterPro" id="IPR059226">
    <property type="entry name" value="Choice_anch_Q_dom"/>
</dbReference>
<evidence type="ECO:0000313" key="2">
    <source>
        <dbReference type="Proteomes" id="UP000597444"/>
    </source>
</evidence>
<dbReference type="Proteomes" id="UP000597444">
    <property type="component" value="Unassembled WGS sequence"/>
</dbReference>
<dbReference type="AlphaFoldDB" id="A0A8J3INY3"/>
<dbReference type="Gene3D" id="2.160.20.10">
    <property type="entry name" value="Single-stranded right-handed beta-helix, Pectin lyase-like"/>
    <property type="match status" value="1"/>
</dbReference>
<name>A0A8J3INY3_9CHLR</name>
<sequence length="161" mass="17083">MLATASQSLLDVTVVANNLSFGNKTHGMSIGTEIDNTDGGLGDNFIVANNISINNALLGIREREGVGPNNQFVNNIVYGNGKAVFGEEDYEWPSAAESTDQGIIMQNVQFVQFQADGSGNYRLQSNSPAIDAGIAISILSTDFDGRPRPQGKGIDIGPFES</sequence>
<dbReference type="EMBL" id="BNJK01000001">
    <property type="protein sequence ID" value="GHO95825.1"/>
    <property type="molecule type" value="Genomic_DNA"/>
</dbReference>
<reference evidence="1" key="1">
    <citation type="submission" date="2020-10" db="EMBL/GenBank/DDBJ databases">
        <title>Taxonomic study of unclassified bacteria belonging to the class Ktedonobacteria.</title>
        <authorList>
            <person name="Yabe S."/>
            <person name="Wang C.M."/>
            <person name="Zheng Y."/>
            <person name="Sakai Y."/>
            <person name="Cavaletti L."/>
            <person name="Monciardini P."/>
            <person name="Donadio S."/>
        </authorList>
    </citation>
    <scope>NUCLEOTIDE SEQUENCE</scope>
    <source>
        <strain evidence="1">ID150040</strain>
    </source>
</reference>
<organism evidence="1 2">
    <name type="scientific">Reticulibacter mediterranei</name>
    <dbReference type="NCBI Taxonomy" id="2778369"/>
    <lineage>
        <taxon>Bacteria</taxon>
        <taxon>Bacillati</taxon>
        <taxon>Chloroflexota</taxon>
        <taxon>Ktedonobacteria</taxon>
        <taxon>Ktedonobacterales</taxon>
        <taxon>Reticulibacteraceae</taxon>
        <taxon>Reticulibacter</taxon>
    </lineage>
</organism>